<dbReference type="AlphaFoldDB" id="A0A077ZWY2"/>
<keyword evidence="2" id="KW-0808">Transferase</keyword>
<name>A0A077ZWY2_STYLE</name>
<dbReference type="GO" id="GO:0004674">
    <property type="term" value="F:protein serine/threonine kinase activity"/>
    <property type="evidence" value="ECO:0007669"/>
    <property type="project" value="TreeGrafter"/>
</dbReference>
<evidence type="ECO:0000259" key="1">
    <source>
        <dbReference type="PROSITE" id="PS50011"/>
    </source>
</evidence>
<dbReference type="SMART" id="SM00220">
    <property type="entry name" value="S_TKc"/>
    <property type="match status" value="1"/>
</dbReference>
<dbReference type="EMBL" id="CCKQ01002680">
    <property type="protein sequence ID" value="CDW73787.1"/>
    <property type="molecule type" value="Genomic_DNA"/>
</dbReference>
<protein>
    <submittedName>
        <fullName evidence="2">Protein kinase domain containing protein</fullName>
    </submittedName>
</protein>
<organism evidence="2 3">
    <name type="scientific">Stylonychia lemnae</name>
    <name type="common">Ciliate</name>
    <dbReference type="NCBI Taxonomy" id="5949"/>
    <lineage>
        <taxon>Eukaryota</taxon>
        <taxon>Sar</taxon>
        <taxon>Alveolata</taxon>
        <taxon>Ciliophora</taxon>
        <taxon>Intramacronucleata</taxon>
        <taxon>Spirotrichea</taxon>
        <taxon>Stichotrichia</taxon>
        <taxon>Sporadotrichida</taxon>
        <taxon>Oxytrichidae</taxon>
        <taxon>Stylonychinae</taxon>
        <taxon>Stylonychia</taxon>
    </lineage>
</organism>
<evidence type="ECO:0000313" key="2">
    <source>
        <dbReference type="EMBL" id="CDW73787.1"/>
    </source>
</evidence>
<dbReference type="InterPro" id="IPR000719">
    <property type="entry name" value="Prot_kinase_dom"/>
</dbReference>
<accession>A0A077ZWY2</accession>
<dbReference type="InterPro" id="IPR053235">
    <property type="entry name" value="Ser_Thr_kinase"/>
</dbReference>
<feature type="domain" description="Protein kinase" evidence="1">
    <location>
        <begin position="1"/>
        <end position="228"/>
    </location>
</feature>
<keyword evidence="3" id="KW-1185">Reference proteome</keyword>
<dbReference type="GO" id="GO:0005524">
    <property type="term" value="F:ATP binding"/>
    <property type="evidence" value="ECO:0007669"/>
    <property type="project" value="InterPro"/>
</dbReference>
<dbReference type="SUPFAM" id="SSF56112">
    <property type="entry name" value="Protein kinase-like (PK-like)"/>
    <property type="match status" value="1"/>
</dbReference>
<gene>
    <name evidence="2" type="primary">Contig38.g45</name>
    <name evidence="2" type="ORF">STYLEM_2775</name>
</gene>
<dbReference type="GO" id="GO:0005737">
    <property type="term" value="C:cytoplasm"/>
    <property type="evidence" value="ECO:0007669"/>
    <property type="project" value="TreeGrafter"/>
</dbReference>
<evidence type="ECO:0000313" key="3">
    <source>
        <dbReference type="Proteomes" id="UP000039865"/>
    </source>
</evidence>
<proteinExistence type="predicted"/>
<dbReference type="InParanoid" id="A0A077ZWY2"/>
<reference evidence="2 3" key="1">
    <citation type="submission" date="2014-06" db="EMBL/GenBank/DDBJ databases">
        <authorList>
            <person name="Swart Estienne"/>
        </authorList>
    </citation>
    <scope>NUCLEOTIDE SEQUENCE [LARGE SCALE GENOMIC DNA]</scope>
    <source>
        <strain evidence="2 3">130c</strain>
    </source>
</reference>
<dbReference type="InterPro" id="IPR011009">
    <property type="entry name" value="Kinase-like_dom_sf"/>
</dbReference>
<keyword evidence="2" id="KW-0418">Kinase</keyword>
<dbReference type="PROSITE" id="PS50011">
    <property type="entry name" value="PROTEIN_KINASE_DOM"/>
    <property type="match status" value="1"/>
</dbReference>
<dbReference type="Gene3D" id="1.10.510.10">
    <property type="entry name" value="Transferase(Phosphotransferase) domain 1"/>
    <property type="match status" value="1"/>
</dbReference>
<dbReference type="PANTHER" id="PTHR24361">
    <property type="entry name" value="MITOGEN-ACTIVATED KINASE KINASE KINASE"/>
    <property type="match status" value="1"/>
</dbReference>
<sequence>MIVIYSPYLHFQQVQPIAYNYHNSKESAHKLPQYKDQQQTHLVMNKYNKKTYALKKIKLKIKKPMQTSKPRNHPAILKMKKSFMETDEKGRKFLYLVLEQAKNGDLSKIGDFSESRKLKFGKLIKCGKRVVGSPFTMAPELIRKQYYDFRSDVWSLGITFYFMTFMKLPFNEESIQQLMKSILQKKLIFPKNNHSKKLNEFLTYILQKDIKDRPYIHQIYDKFPSSYKLRGQDLQNYKKLCQAYEQTNKLKDLIDQMHLLGSDKKNKEFEEIKTIEVLSRNQSQNNLMLSEQRNRTFETDDNPLSNINFSDSESEKSIDENQAFRFMNDTVATGCTGTILSQKQNNPLFFSTFDQNLKKIEYQEHNPKHQLNSYNQGLSHNQSKLLTYPKILLKIKPVGQVLSGIEALQSNKNLLQGQIDNRQSKRHLHSNYRLINNQLRSKLSKTPISRLKKK</sequence>
<dbReference type="Pfam" id="PF00069">
    <property type="entry name" value="Pkinase"/>
    <property type="match status" value="1"/>
</dbReference>
<dbReference type="Proteomes" id="UP000039865">
    <property type="component" value="Unassembled WGS sequence"/>
</dbReference>